<proteinExistence type="predicted"/>
<gene>
    <name evidence="1" type="ORF">C1645_834854</name>
</gene>
<dbReference type="EMBL" id="QKYT01000633">
    <property type="protein sequence ID" value="RIA82754.1"/>
    <property type="molecule type" value="Genomic_DNA"/>
</dbReference>
<name>A0A397SJN7_9GLOM</name>
<keyword evidence="2" id="KW-1185">Reference proteome</keyword>
<evidence type="ECO:0000313" key="2">
    <source>
        <dbReference type="Proteomes" id="UP000265703"/>
    </source>
</evidence>
<dbReference type="Proteomes" id="UP000265703">
    <property type="component" value="Unassembled WGS sequence"/>
</dbReference>
<comment type="caution">
    <text evidence="1">The sequence shown here is derived from an EMBL/GenBank/DDBJ whole genome shotgun (WGS) entry which is preliminary data.</text>
</comment>
<protein>
    <submittedName>
        <fullName evidence="1">Uncharacterized protein</fullName>
    </submittedName>
</protein>
<sequence>MRFWLHPKLISIDALKPPIKPEGFLDSTWNLTEKCVENVIQKFRHDSYLDANNKISTELLLKNLLCLESKQPLFDINNISPNNSILFWQQQQCFCHKNSKEKRYYKTADCKNTIQNSKIQNPDRPKSQHLKSRQEWQSCQQLWANIYKPKFATGWMVNETNNLIERFFSKNKRIDTLINILINQCSDFFTIRFNTQANLQIFNEKKFNVIKSRELKAREIVENNMIDVIDPMYGYCIVKNSERIALYQNNNTMQTQCALNSNTINQFLCEKTLYQNQKSLYSNADSQLLYEELEDLKTIIQKIQSLPNTANGIEIKK</sequence>
<dbReference type="AlphaFoldDB" id="A0A397SJN7"/>
<dbReference type="OrthoDB" id="2375590at2759"/>
<organism evidence="1 2">
    <name type="scientific">Glomus cerebriforme</name>
    <dbReference type="NCBI Taxonomy" id="658196"/>
    <lineage>
        <taxon>Eukaryota</taxon>
        <taxon>Fungi</taxon>
        <taxon>Fungi incertae sedis</taxon>
        <taxon>Mucoromycota</taxon>
        <taxon>Glomeromycotina</taxon>
        <taxon>Glomeromycetes</taxon>
        <taxon>Glomerales</taxon>
        <taxon>Glomeraceae</taxon>
        <taxon>Glomus</taxon>
    </lineage>
</organism>
<accession>A0A397SJN7</accession>
<evidence type="ECO:0000313" key="1">
    <source>
        <dbReference type="EMBL" id="RIA82754.1"/>
    </source>
</evidence>
<reference evidence="1 2" key="1">
    <citation type="submission" date="2018-06" db="EMBL/GenBank/DDBJ databases">
        <title>Comparative genomics reveals the genomic features of Rhizophagus irregularis, R. cerebriforme, R. diaphanum and Gigaspora rosea, and their symbiotic lifestyle signature.</title>
        <authorList>
            <person name="Morin E."/>
            <person name="San Clemente H."/>
            <person name="Chen E.C.H."/>
            <person name="De La Providencia I."/>
            <person name="Hainaut M."/>
            <person name="Kuo A."/>
            <person name="Kohler A."/>
            <person name="Murat C."/>
            <person name="Tang N."/>
            <person name="Roy S."/>
            <person name="Loubradou J."/>
            <person name="Henrissat B."/>
            <person name="Grigoriev I.V."/>
            <person name="Corradi N."/>
            <person name="Roux C."/>
            <person name="Martin F.M."/>
        </authorList>
    </citation>
    <scope>NUCLEOTIDE SEQUENCE [LARGE SCALE GENOMIC DNA]</scope>
    <source>
        <strain evidence="1 2">DAOM 227022</strain>
    </source>
</reference>